<keyword evidence="13" id="KW-0594">Phospholipid biosynthesis</keyword>
<feature type="transmembrane region" description="Helical" evidence="19">
    <location>
        <begin position="50"/>
        <end position="70"/>
    </location>
</feature>
<evidence type="ECO:0000256" key="18">
    <source>
        <dbReference type="PIRSR" id="PIRSR600829-4"/>
    </source>
</evidence>
<dbReference type="GO" id="GO:0008654">
    <property type="term" value="P:phospholipid biosynthetic process"/>
    <property type="evidence" value="ECO:0007669"/>
    <property type="project" value="UniProtKB-KW"/>
</dbReference>
<protein>
    <recommendedName>
        <fullName evidence="22">Diacylglycerol kinase</fullName>
    </recommendedName>
</protein>
<evidence type="ECO:0000313" key="21">
    <source>
        <dbReference type="Proteomes" id="UP000176938"/>
    </source>
</evidence>
<keyword evidence="12 19" id="KW-0472">Membrane</keyword>
<keyword evidence="14" id="KW-1208">Phospholipid metabolism</keyword>
<evidence type="ECO:0000256" key="2">
    <source>
        <dbReference type="ARBA" id="ARBA00005967"/>
    </source>
</evidence>
<evidence type="ECO:0000256" key="1">
    <source>
        <dbReference type="ARBA" id="ARBA00004651"/>
    </source>
</evidence>
<keyword evidence="3" id="KW-1003">Cell membrane</keyword>
<keyword evidence="11" id="KW-0443">Lipid metabolism</keyword>
<evidence type="ECO:0000256" key="15">
    <source>
        <dbReference type="PIRSR" id="PIRSR600829-1"/>
    </source>
</evidence>
<keyword evidence="4" id="KW-0444">Lipid biosynthesis</keyword>
<comment type="subcellular location">
    <subcellularLocation>
        <location evidence="1">Cell membrane</location>
        <topology evidence="1">Multi-pass membrane protein</topology>
    </subcellularLocation>
</comment>
<keyword evidence="5" id="KW-0808">Transferase</keyword>
<gene>
    <name evidence="20" type="ORF">A3H38_05140</name>
</gene>
<comment type="cofactor">
    <cofactor evidence="18">
        <name>Mg(2+)</name>
        <dbReference type="ChEBI" id="CHEBI:18420"/>
    </cofactor>
    <text evidence="18">Mn(2+), Zn(2+), Cd(2+) and Co(2+) support activity to lesser extents.</text>
</comment>
<evidence type="ECO:0000313" key="20">
    <source>
        <dbReference type="EMBL" id="OGC03059.1"/>
    </source>
</evidence>
<evidence type="ECO:0000256" key="19">
    <source>
        <dbReference type="SAM" id="Phobius"/>
    </source>
</evidence>
<dbReference type="EMBL" id="METP01000063">
    <property type="protein sequence ID" value="OGC03059.1"/>
    <property type="molecule type" value="Genomic_DNA"/>
</dbReference>
<reference evidence="20 21" key="1">
    <citation type="journal article" date="2016" name="Nat. Commun.">
        <title>Thousands of microbial genomes shed light on interconnected biogeochemical processes in an aquifer system.</title>
        <authorList>
            <person name="Anantharaman K."/>
            <person name="Brown C.T."/>
            <person name="Hug L.A."/>
            <person name="Sharon I."/>
            <person name="Castelle C.J."/>
            <person name="Probst A.J."/>
            <person name="Thomas B.C."/>
            <person name="Singh A."/>
            <person name="Wilkins M.J."/>
            <person name="Karaoz U."/>
            <person name="Brodie E.L."/>
            <person name="Williams K.H."/>
            <person name="Hubbard S.S."/>
            <person name="Banfield J.F."/>
        </authorList>
    </citation>
    <scope>NUCLEOTIDE SEQUENCE [LARGE SCALE GENOMIC DNA]</scope>
</reference>
<feature type="transmembrane region" description="Helical" evidence="19">
    <location>
        <begin position="26"/>
        <end position="44"/>
    </location>
</feature>
<keyword evidence="6 19" id="KW-0812">Transmembrane</keyword>
<comment type="similarity">
    <text evidence="2">Belongs to the bacterial diacylglycerol kinase family.</text>
</comment>
<keyword evidence="18" id="KW-0479">Metal-binding</keyword>
<dbReference type="InterPro" id="IPR036945">
    <property type="entry name" value="DAGK_sf"/>
</dbReference>
<evidence type="ECO:0000256" key="5">
    <source>
        <dbReference type="ARBA" id="ARBA00022679"/>
    </source>
</evidence>
<evidence type="ECO:0000256" key="8">
    <source>
        <dbReference type="ARBA" id="ARBA00022777"/>
    </source>
</evidence>
<evidence type="ECO:0000256" key="11">
    <source>
        <dbReference type="ARBA" id="ARBA00023098"/>
    </source>
</evidence>
<proteinExistence type="inferred from homology"/>
<dbReference type="GO" id="GO:0005886">
    <property type="term" value="C:plasma membrane"/>
    <property type="evidence" value="ECO:0007669"/>
    <property type="project" value="UniProtKB-SubCell"/>
</dbReference>
<dbReference type="InterPro" id="IPR000829">
    <property type="entry name" value="DAGK"/>
</dbReference>
<accession>A0A1F4R4G8</accession>
<dbReference type="Gene3D" id="1.10.287.3610">
    <property type="match status" value="1"/>
</dbReference>
<evidence type="ECO:0000256" key="17">
    <source>
        <dbReference type="PIRSR" id="PIRSR600829-3"/>
    </source>
</evidence>
<evidence type="ECO:0008006" key="22">
    <source>
        <dbReference type="Google" id="ProtNLM"/>
    </source>
</evidence>
<dbReference type="PANTHER" id="PTHR34299">
    <property type="entry name" value="DIACYLGLYCEROL KINASE"/>
    <property type="match status" value="1"/>
</dbReference>
<dbReference type="CDD" id="cd14265">
    <property type="entry name" value="UDPK_IM_like"/>
    <property type="match status" value="1"/>
</dbReference>
<evidence type="ECO:0000256" key="13">
    <source>
        <dbReference type="ARBA" id="ARBA00023209"/>
    </source>
</evidence>
<feature type="binding site" evidence="17">
    <location>
        <position position="11"/>
    </location>
    <ligand>
        <name>ATP</name>
        <dbReference type="ChEBI" id="CHEBI:30616"/>
    </ligand>
</feature>
<dbReference type="PANTHER" id="PTHR34299:SF1">
    <property type="entry name" value="DIACYLGLYCEROL KINASE"/>
    <property type="match status" value="1"/>
</dbReference>
<keyword evidence="8" id="KW-0418">Kinase</keyword>
<evidence type="ECO:0000256" key="14">
    <source>
        <dbReference type="ARBA" id="ARBA00023264"/>
    </source>
</evidence>
<evidence type="ECO:0000256" key="6">
    <source>
        <dbReference type="ARBA" id="ARBA00022692"/>
    </source>
</evidence>
<dbReference type="GO" id="GO:0005524">
    <property type="term" value="F:ATP binding"/>
    <property type="evidence" value="ECO:0007669"/>
    <property type="project" value="UniProtKB-KW"/>
</dbReference>
<dbReference type="Proteomes" id="UP000176938">
    <property type="component" value="Unassembled WGS sequence"/>
</dbReference>
<evidence type="ECO:0000256" key="3">
    <source>
        <dbReference type="ARBA" id="ARBA00022475"/>
    </source>
</evidence>
<dbReference type="InterPro" id="IPR033717">
    <property type="entry name" value="UDPK"/>
</dbReference>
<feature type="active site" description="Proton acceptor" evidence="15">
    <location>
        <position position="64"/>
    </location>
</feature>
<name>A0A1F4R4G8_UNCSA</name>
<feature type="binding site" evidence="16">
    <location>
        <position position="64"/>
    </location>
    <ligand>
        <name>substrate</name>
    </ligand>
</feature>
<feature type="binding site" evidence="17">
    <location>
        <position position="71"/>
    </location>
    <ligand>
        <name>ATP</name>
        <dbReference type="ChEBI" id="CHEBI:30616"/>
    </ligand>
</feature>
<keyword evidence="18" id="KW-0460">Magnesium</keyword>
<comment type="caution">
    <text evidence="20">The sequence shown here is derived from an EMBL/GenBank/DDBJ whole genome shotgun (WGS) entry which is preliminary data.</text>
</comment>
<evidence type="ECO:0000256" key="9">
    <source>
        <dbReference type="ARBA" id="ARBA00022840"/>
    </source>
</evidence>
<evidence type="ECO:0000256" key="4">
    <source>
        <dbReference type="ARBA" id="ARBA00022516"/>
    </source>
</evidence>
<dbReference type="GO" id="GO:0046872">
    <property type="term" value="F:metal ion binding"/>
    <property type="evidence" value="ECO:0007669"/>
    <property type="project" value="UniProtKB-KW"/>
</dbReference>
<keyword evidence="10 19" id="KW-1133">Transmembrane helix</keyword>
<dbReference type="AlphaFoldDB" id="A0A1F4R4G8"/>
<dbReference type="Pfam" id="PF01219">
    <property type="entry name" value="DAGK_prokar"/>
    <property type="match status" value="1"/>
</dbReference>
<feature type="binding site" evidence="16">
    <location>
        <begin position="42"/>
        <end position="45"/>
    </location>
    <ligand>
        <name>substrate</name>
    </ligand>
</feature>
<organism evidence="20 21">
    <name type="scientific">candidate division WOR-1 bacterium RIFCSPLOWO2_02_FULL_46_20</name>
    <dbReference type="NCBI Taxonomy" id="1802567"/>
    <lineage>
        <taxon>Bacteria</taxon>
        <taxon>Bacillati</taxon>
        <taxon>Saganbacteria</taxon>
    </lineage>
</organism>
<sequence>MPKKLIKSFSYAGAGAKYALQTQRNLLIHFIIGLTVISFAAWAKVGLIELAILVLAVFGVIVMELINTAIEELVNILSPERRKEAALAKNVAAAAVLLAAVGVVIISVIILISRWL</sequence>
<dbReference type="GO" id="GO:0016301">
    <property type="term" value="F:kinase activity"/>
    <property type="evidence" value="ECO:0007669"/>
    <property type="project" value="UniProtKB-KW"/>
</dbReference>
<feature type="binding site" evidence="18">
    <location>
        <position position="71"/>
    </location>
    <ligand>
        <name>a divalent metal cation</name>
        <dbReference type="ChEBI" id="CHEBI:60240"/>
    </ligand>
</feature>
<evidence type="ECO:0000256" key="10">
    <source>
        <dbReference type="ARBA" id="ARBA00022989"/>
    </source>
</evidence>
<feature type="transmembrane region" description="Helical" evidence="19">
    <location>
        <begin position="91"/>
        <end position="112"/>
    </location>
</feature>
<keyword evidence="7 17" id="KW-0547">Nucleotide-binding</keyword>
<evidence type="ECO:0000256" key="12">
    <source>
        <dbReference type="ARBA" id="ARBA00023136"/>
    </source>
</evidence>
<evidence type="ECO:0000256" key="16">
    <source>
        <dbReference type="PIRSR" id="PIRSR600829-2"/>
    </source>
</evidence>
<evidence type="ECO:0000256" key="7">
    <source>
        <dbReference type="ARBA" id="ARBA00022741"/>
    </source>
</evidence>
<keyword evidence="9 17" id="KW-0067">ATP-binding</keyword>